<dbReference type="EMBL" id="JARXHW010000009">
    <property type="protein sequence ID" value="MDQ8207046.1"/>
    <property type="molecule type" value="Genomic_DNA"/>
</dbReference>
<reference evidence="1 2" key="1">
    <citation type="submission" date="2023-04" db="EMBL/GenBank/DDBJ databases">
        <title>A novel bacteria isolated from coastal sediment.</title>
        <authorList>
            <person name="Liu X.-J."/>
            <person name="Du Z.-J."/>
        </authorList>
    </citation>
    <scope>NUCLEOTIDE SEQUENCE [LARGE SCALE GENOMIC DNA]</scope>
    <source>
        <strain evidence="1 2">SDUM461003</strain>
    </source>
</reference>
<dbReference type="Proteomes" id="UP001225316">
    <property type="component" value="Unassembled WGS sequence"/>
</dbReference>
<keyword evidence="2" id="KW-1185">Reference proteome</keyword>
<evidence type="ECO:0000313" key="1">
    <source>
        <dbReference type="EMBL" id="MDQ8207046.1"/>
    </source>
</evidence>
<name>A0ABU1ASA8_9BACT</name>
<evidence type="ECO:0008006" key="3">
    <source>
        <dbReference type="Google" id="ProtNLM"/>
    </source>
</evidence>
<gene>
    <name evidence="1" type="ORF">QEH52_05975</name>
</gene>
<dbReference type="RefSeq" id="WP_308949183.1">
    <property type="nucleotide sequence ID" value="NZ_JARXHW010000009.1"/>
</dbReference>
<accession>A0ABU1ASA8</accession>
<comment type="caution">
    <text evidence="1">The sequence shown here is derived from an EMBL/GenBank/DDBJ whole genome shotgun (WGS) entry which is preliminary data.</text>
</comment>
<sequence length="167" mass="18513">MNGPIYRFLFLALLGLEAITLAPLAFGEQSSALPALAAIEPPAAELAEHMTQLQVYTHKLSLSLAANNRPLARFYLHESVAKLKQMQEIFPEYEGQPIALLIDRLALESYQPLDTLLRQADTASSSQGFDHALEVIVKACNACHLSCEAPIRIQRNHSNPFMQDFNP</sequence>
<organism evidence="1 2">
    <name type="scientific">Thalassobacterium maritimum</name>
    <dbReference type="NCBI Taxonomy" id="3041265"/>
    <lineage>
        <taxon>Bacteria</taxon>
        <taxon>Pseudomonadati</taxon>
        <taxon>Verrucomicrobiota</taxon>
        <taxon>Opitutia</taxon>
        <taxon>Puniceicoccales</taxon>
        <taxon>Coraliomargaritaceae</taxon>
        <taxon>Thalassobacterium</taxon>
    </lineage>
</organism>
<evidence type="ECO:0000313" key="2">
    <source>
        <dbReference type="Proteomes" id="UP001225316"/>
    </source>
</evidence>
<protein>
    <recommendedName>
        <fullName evidence="3">Cytochrome C</fullName>
    </recommendedName>
</protein>
<proteinExistence type="predicted"/>